<dbReference type="AlphaFoldDB" id="A0A8J7M3G0"/>
<evidence type="ECO:0000313" key="2">
    <source>
        <dbReference type="Proteomes" id="UP000636888"/>
    </source>
</evidence>
<dbReference type="InterPro" id="IPR008914">
    <property type="entry name" value="PEBP"/>
</dbReference>
<dbReference type="SUPFAM" id="SSF49777">
    <property type="entry name" value="PEBP-like"/>
    <property type="match status" value="1"/>
</dbReference>
<evidence type="ECO:0000313" key="1">
    <source>
        <dbReference type="EMBL" id="MBJ6727943.1"/>
    </source>
</evidence>
<dbReference type="InterPro" id="IPR036610">
    <property type="entry name" value="PEBP-like_sf"/>
</dbReference>
<dbReference type="InterPro" id="IPR005247">
    <property type="entry name" value="YbhB_YbcL/LppC-like"/>
</dbReference>
<reference evidence="1" key="1">
    <citation type="submission" date="2020-12" db="EMBL/GenBank/DDBJ databases">
        <title>Geomonas sp. Red875, isolated from river sediment.</title>
        <authorList>
            <person name="Xu Z."/>
            <person name="Zhang Z."/>
            <person name="Masuda Y."/>
            <person name="Itoh H."/>
            <person name="Senoo K."/>
        </authorList>
    </citation>
    <scope>NUCLEOTIDE SEQUENCE</scope>
    <source>
        <strain evidence="1">Red875</strain>
    </source>
</reference>
<organism evidence="1 2">
    <name type="scientific">Geomesophilobacter sediminis</name>
    <dbReference type="NCBI Taxonomy" id="2798584"/>
    <lineage>
        <taxon>Bacteria</taxon>
        <taxon>Pseudomonadati</taxon>
        <taxon>Thermodesulfobacteriota</taxon>
        <taxon>Desulfuromonadia</taxon>
        <taxon>Geobacterales</taxon>
        <taxon>Geobacteraceae</taxon>
        <taxon>Geomesophilobacter</taxon>
    </lineage>
</organism>
<dbReference type="Proteomes" id="UP000636888">
    <property type="component" value="Unassembled WGS sequence"/>
</dbReference>
<comment type="caution">
    <text evidence="1">The sequence shown here is derived from an EMBL/GenBank/DDBJ whole genome shotgun (WGS) entry which is preliminary data.</text>
</comment>
<dbReference type="RefSeq" id="WP_199387084.1">
    <property type="nucleotide sequence ID" value="NZ_JAEMHM010000034.1"/>
</dbReference>
<dbReference type="Gene3D" id="3.90.280.10">
    <property type="entry name" value="PEBP-like"/>
    <property type="match status" value="1"/>
</dbReference>
<gene>
    <name evidence="1" type="ORF">JFN93_24810</name>
</gene>
<dbReference type="Pfam" id="PF01161">
    <property type="entry name" value="PBP"/>
    <property type="match status" value="1"/>
</dbReference>
<dbReference type="PANTHER" id="PTHR30289:SF1">
    <property type="entry name" value="PEBP (PHOSPHATIDYLETHANOLAMINE-BINDING PROTEIN) FAMILY PROTEIN"/>
    <property type="match status" value="1"/>
</dbReference>
<dbReference type="PANTHER" id="PTHR30289">
    <property type="entry name" value="UNCHARACTERIZED PROTEIN YBCL-RELATED"/>
    <property type="match status" value="1"/>
</dbReference>
<dbReference type="CDD" id="cd00865">
    <property type="entry name" value="PEBP_bact_arch"/>
    <property type="match status" value="1"/>
</dbReference>
<protein>
    <submittedName>
        <fullName evidence="1">YbhB/YbcL family Raf kinase inhibitor-like protein</fullName>
    </submittedName>
</protein>
<sequence length="146" mass="15929">MRLTSPAFVNDGAIPQKYTCDGDDINPPLAIDAVPVEAKSLALIVDDPDAPAGTWVHWLLWDINPHTGHIAENSIPNESSAGLNSWGRPGYGGPCPPSGTHRYVFHLYALGQMLRLPESSDRKALETAMQGKILAQCQLVGLYRRR</sequence>
<proteinExistence type="predicted"/>
<dbReference type="EMBL" id="JAEMHM010000034">
    <property type="protein sequence ID" value="MBJ6727943.1"/>
    <property type="molecule type" value="Genomic_DNA"/>
</dbReference>
<dbReference type="NCBIfam" id="TIGR00481">
    <property type="entry name" value="YbhB/YbcL family Raf kinase inhibitor-like protein"/>
    <property type="match status" value="1"/>
</dbReference>
<keyword evidence="2" id="KW-1185">Reference proteome</keyword>
<accession>A0A8J7M3G0</accession>
<name>A0A8J7M3G0_9BACT</name>